<organism evidence="3 4">
    <name type="scientific">Meganyctiphanes norvegica</name>
    <name type="common">Northern krill</name>
    <name type="synonym">Thysanopoda norvegica</name>
    <dbReference type="NCBI Taxonomy" id="48144"/>
    <lineage>
        <taxon>Eukaryota</taxon>
        <taxon>Metazoa</taxon>
        <taxon>Ecdysozoa</taxon>
        <taxon>Arthropoda</taxon>
        <taxon>Crustacea</taxon>
        <taxon>Multicrustacea</taxon>
        <taxon>Malacostraca</taxon>
        <taxon>Eumalacostraca</taxon>
        <taxon>Eucarida</taxon>
        <taxon>Euphausiacea</taxon>
        <taxon>Euphausiidae</taxon>
        <taxon>Meganyctiphanes</taxon>
    </lineage>
</organism>
<evidence type="ECO:0000256" key="2">
    <source>
        <dbReference type="SAM" id="SignalP"/>
    </source>
</evidence>
<dbReference type="PANTHER" id="PTHR10380">
    <property type="entry name" value="CUTICLE PROTEIN"/>
    <property type="match status" value="1"/>
</dbReference>
<evidence type="ECO:0000313" key="3">
    <source>
        <dbReference type="EMBL" id="CAL4194754.1"/>
    </source>
</evidence>
<name>A0AAV2SJ26_MEGNR</name>
<sequence>MRLLIILALVGLSLAAPQTPQVYAFDYYNHEENRAQFLRRNDETYSWGYEFPGRVHLESRDSAGQVEGSYGFVDANGSPVLVQYQAHPENGFTADVQQVQAVQAFPAARSEEIVPAEDVSPYSALVKALPEADVSPYTALLKELPLVGNLAAPAPLLKMVSPIQPALTPLLKAAVEAGKITQFEVLEDGSSTFAISNDAVKEAGSVSNLAVQLGASLPAAVHDVRSPNPSIQEPRPNLDYQGTNFVLRVPPADPRVGSLIVEI</sequence>
<dbReference type="Proteomes" id="UP001497623">
    <property type="component" value="Unassembled WGS sequence"/>
</dbReference>
<dbReference type="AlphaFoldDB" id="A0AAV2SJ26"/>
<feature type="chain" id="PRO_5043785854" description="Cuticle protein" evidence="2">
    <location>
        <begin position="16"/>
        <end position="263"/>
    </location>
</feature>
<dbReference type="InterPro" id="IPR050468">
    <property type="entry name" value="Cuticle_Struct_Prot"/>
</dbReference>
<comment type="caution">
    <text evidence="3">The sequence shown here is derived from an EMBL/GenBank/DDBJ whole genome shotgun (WGS) entry which is preliminary data.</text>
</comment>
<dbReference type="Pfam" id="PF00379">
    <property type="entry name" value="Chitin_bind_4"/>
    <property type="match status" value="1"/>
</dbReference>
<evidence type="ECO:0000313" key="4">
    <source>
        <dbReference type="Proteomes" id="UP001497623"/>
    </source>
</evidence>
<keyword evidence="1" id="KW-0193">Cuticle</keyword>
<dbReference type="GO" id="GO:0008010">
    <property type="term" value="F:structural constituent of chitin-based larval cuticle"/>
    <property type="evidence" value="ECO:0007669"/>
    <property type="project" value="TreeGrafter"/>
</dbReference>
<dbReference type="InterPro" id="IPR000618">
    <property type="entry name" value="Insect_cuticle"/>
</dbReference>
<dbReference type="PROSITE" id="PS51155">
    <property type="entry name" value="CHIT_BIND_RR_2"/>
    <property type="match status" value="1"/>
</dbReference>
<evidence type="ECO:0008006" key="5">
    <source>
        <dbReference type="Google" id="ProtNLM"/>
    </source>
</evidence>
<feature type="signal peptide" evidence="2">
    <location>
        <begin position="1"/>
        <end position="15"/>
    </location>
</feature>
<keyword evidence="2" id="KW-0732">Signal</keyword>
<accession>A0AAV2SJ26</accession>
<reference evidence="3 4" key="1">
    <citation type="submission" date="2024-05" db="EMBL/GenBank/DDBJ databases">
        <authorList>
            <person name="Wallberg A."/>
        </authorList>
    </citation>
    <scope>NUCLEOTIDE SEQUENCE [LARGE SCALE GENOMIC DNA]</scope>
</reference>
<keyword evidence="4" id="KW-1185">Reference proteome</keyword>
<dbReference type="GO" id="GO:0062129">
    <property type="term" value="C:chitin-based extracellular matrix"/>
    <property type="evidence" value="ECO:0007669"/>
    <property type="project" value="TreeGrafter"/>
</dbReference>
<evidence type="ECO:0000256" key="1">
    <source>
        <dbReference type="PROSITE-ProRule" id="PRU00497"/>
    </source>
</evidence>
<protein>
    <recommendedName>
        <fullName evidence="5">Cuticle protein</fullName>
    </recommendedName>
</protein>
<dbReference type="EMBL" id="CAXKWB010071196">
    <property type="protein sequence ID" value="CAL4194754.1"/>
    <property type="molecule type" value="Genomic_DNA"/>
</dbReference>
<gene>
    <name evidence="3" type="ORF">MNOR_LOCUS36990</name>
</gene>
<proteinExistence type="predicted"/>